<dbReference type="InterPro" id="IPR025997">
    <property type="entry name" value="SBP_2_dom"/>
</dbReference>
<dbReference type="PANTHER" id="PTHR30036">
    <property type="entry name" value="D-XYLOSE-BINDING PERIPLASMIC PROTEIN"/>
    <property type="match status" value="1"/>
</dbReference>
<evidence type="ECO:0000256" key="1">
    <source>
        <dbReference type="ARBA" id="ARBA00004196"/>
    </source>
</evidence>
<dbReference type="Pfam" id="PF13407">
    <property type="entry name" value="Peripla_BP_4"/>
    <property type="match status" value="1"/>
</dbReference>
<reference evidence="4" key="1">
    <citation type="journal article" date="2014" name="Front. Microbiol.">
        <title>High frequency of phylogenetically diverse reductive dehalogenase-homologous genes in deep subseafloor sedimentary metagenomes.</title>
        <authorList>
            <person name="Kawai M."/>
            <person name="Futagami T."/>
            <person name="Toyoda A."/>
            <person name="Takaki Y."/>
            <person name="Nishi S."/>
            <person name="Hori S."/>
            <person name="Arai W."/>
            <person name="Tsubouchi T."/>
            <person name="Morono Y."/>
            <person name="Uchiyama I."/>
            <person name="Ito T."/>
            <person name="Fujiyama A."/>
            <person name="Inagaki F."/>
            <person name="Takami H."/>
        </authorList>
    </citation>
    <scope>NUCLEOTIDE SEQUENCE</scope>
    <source>
        <strain evidence="4">Expedition CK06-06</strain>
    </source>
</reference>
<gene>
    <name evidence="4" type="ORF">S01H4_01526</name>
</gene>
<dbReference type="AlphaFoldDB" id="X0ZJ05"/>
<comment type="subcellular location">
    <subcellularLocation>
        <location evidence="1">Cell envelope</location>
    </subcellularLocation>
</comment>
<dbReference type="PANTHER" id="PTHR30036:SF7">
    <property type="entry name" value="ABC TRANSPORTER PERIPLASMIC-BINDING PROTEIN YPHF"/>
    <property type="match status" value="1"/>
</dbReference>
<sequence>MKSNLKNRLTFLLIFLCLSVFLFGSIVEAKTFNFYVVSHGGPGDPFWGVVMKGMKEGAEAITKGTDDTINAIYAGPAKYSVEELVNMLNSAIATKPDGIAVTITDPAALDAPLRKAIAAGIPVIAINVPDPRPEAERIPYLFYVGGDEYLSGKKAAERILAVRKPKRAVVTIHEIGHMGLEYRAKGFIEVMTANGVPAEKLATYLDPTQAIEILKGYFAKYPDIDAIFSLGSIDSAYVITFLKEQGLDGKVIHGAFDVSDEVVHSIKEGTTLFTISQQQYLQGYLPMQFLYLLNKYKFLPANDVLTGPGFIDASNVASVEKLVEQKFW</sequence>
<evidence type="ECO:0000256" key="2">
    <source>
        <dbReference type="ARBA" id="ARBA00007639"/>
    </source>
</evidence>
<feature type="domain" description="Periplasmic binding protein" evidence="3">
    <location>
        <begin position="42"/>
        <end position="293"/>
    </location>
</feature>
<organism evidence="4">
    <name type="scientific">marine sediment metagenome</name>
    <dbReference type="NCBI Taxonomy" id="412755"/>
    <lineage>
        <taxon>unclassified sequences</taxon>
        <taxon>metagenomes</taxon>
        <taxon>ecological metagenomes</taxon>
    </lineage>
</organism>
<dbReference type="InterPro" id="IPR050555">
    <property type="entry name" value="Bact_Solute-Bind_Prot2"/>
</dbReference>
<comment type="caution">
    <text evidence="4">The sequence shown here is derived from an EMBL/GenBank/DDBJ whole genome shotgun (WGS) entry which is preliminary data.</text>
</comment>
<evidence type="ECO:0000259" key="3">
    <source>
        <dbReference type="Pfam" id="PF13407"/>
    </source>
</evidence>
<comment type="similarity">
    <text evidence="2">Belongs to the bacterial solute-binding protein 2 family.</text>
</comment>
<dbReference type="CDD" id="cd06312">
    <property type="entry name" value="PBP1_ABC_sugar_binding-like"/>
    <property type="match status" value="1"/>
</dbReference>
<name>X0ZJ05_9ZZZZ</name>
<dbReference type="SUPFAM" id="SSF53822">
    <property type="entry name" value="Periplasmic binding protein-like I"/>
    <property type="match status" value="1"/>
</dbReference>
<dbReference type="GO" id="GO:0030288">
    <property type="term" value="C:outer membrane-bounded periplasmic space"/>
    <property type="evidence" value="ECO:0007669"/>
    <property type="project" value="TreeGrafter"/>
</dbReference>
<accession>X0ZJ05</accession>
<dbReference type="Gene3D" id="3.40.50.2300">
    <property type="match status" value="2"/>
</dbReference>
<dbReference type="InterPro" id="IPR028082">
    <property type="entry name" value="Peripla_BP_I"/>
</dbReference>
<dbReference type="GO" id="GO:0030246">
    <property type="term" value="F:carbohydrate binding"/>
    <property type="evidence" value="ECO:0007669"/>
    <property type="project" value="TreeGrafter"/>
</dbReference>
<dbReference type="EMBL" id="BART01000281">
    <property type="protein sequence ID" value="GAG69620.1"/>
    <property type="molecule type" value="Genomic_DNA"/>
</dbReference>
<proteinExistence type="inferred from homology"/>
<protein>
    <recommendedName>
        <fullName evidence="3">Periplasmic binding protein domain-containing protein</fullName>
    </recommendedName>
</protein>
<evidence type="ECO:0000313" key="4">
    <source>
        <dbReference type="EMBL" id="GAG69620.1"/>
    </source>
</evidence>